<proteinExistence type="inferred from homology"/>
<dbReference type="AlphaFoldDB" id="A0A2M7WSH2"/>
<dbReference type="NCBIfam" id="NF001616">
    <property type="entry name" value="PRK00405.1"/>
    <property type="match status" value="1"/>
</dbReference>
<dbReference type="GO" id="GO:0006351">
    <property type="term" value="P:DNA-templated transcription"/>
    <property type="evidence" value="ECO:0007669"/>
    <property type="project" value="UniProtKB-UniRule"/>
</dbReference>
<evidence type="ECO:0000256" key="6">
    <source>
        <dbReference type="HAMAP-Rule" id="MF_01321"/>
    </source>
</evidence>
<dbReference type="Pfam" id="PF04561">
    <property type="entry name" value="RNA_pol_Rpb2_2"/>
    <property type="match status" value="1"/>
</dbReference>
<accession>A0A2M7WSH2</accession>
<evidence type="ECO:0000256" key="8">
    <source>
        <dbReference type="RuleBase" id="RU363031"/>
    </source>
</evidence>
<keyword evidence="1 6" id="KW-0240">DNA-directed RNA polymerase</keyword>
<dbReference type="CDD" id="cd00653">
    <property type="entry name" value="RNA_pol_B_RPB2"/>
    <property type="match status" value="1"/>
</dbReference>
<comment type="similarity">
    <text evidence="6 7">Belongs to the RNA polymerase beta chain family.</text>
</comment>
<dbReference type="GO" id="GO:0000428">
    <property type="term" value="C:DNA-directed RNA polymerase complex"/>
    <property type="evidence" value="ECO:0007669"/>
    <property type="project" value="UniProtKB-KW"/>
</dbReference>
<dbReference type="Gene3D" id="2.40.50.100">
    <property type="match status" value="1"/>
</dbReference>
<dbReference type="HAMAP" id="MF_01321">
    <property type="entry name" value="RNApol_bact_RpoB"/>
    <property type="match status" value="1"/>
</dbReference>
<dbReference type="InterPro" id="IPR037034">
    <property type="entry name" value="RNA_pol_Rpb2_2_sf"/>
</dbReference>
<dbReference type="InterPro" id="IPR007644">
    <property type="entry name" value="RNA_pol_bsu_protrusion"/>
</dbReference>
<evidence type="ECO:0000259" key="14">
    <source>
        <dbReference type="Pfam" id="PF10385"/>
    </source>
</evidence>
<dbReference type="InterPro" id="IPR014724">
    <property type="entry name" value="RNA_pol_RPB2_OB-fold"/>
</dbReference>
<dbReference type="Gene3D" id="2.40.50.150">
    <property type="match status" value="1"/>
</dbReference>
<dbReference type="Pfam" id="PF04560">
    <property type="entry name" value="RNA_pol_Rpb2_7"/>
    <property type="match status" value="1"/>
</dbReference>
<dbReference type="InterPro" id="IPR015712">
    <property type="entry name" value="DNA-dir_RNA_pol_su2"/>
</dbReference>
<dbReference type="GO" id="GO:0003677">
    <property type="term" value="F:DNA binding"/>
    <property type="evidence" value="ECO:0007669"/>
    <property type="project" value="UniProtKB-UniRule"/>
</dbReference>
<protein>
    <recommendedName>
        <fullName evidence="6 8">DNA-directed RNA polymerase subunit beta</fullName>
        <shortName evidence="6">RNAP subunit beta</shortName>
        <ecNumber evidence="6 8">2.7.7.6</ecNumber>
    </recommendedName>
    <alternativeName>
        <fullName evidence="6">RNA polymerase subunit beta</fullName>
    </alternativeName>
    <alternativeName>
        <fullName evidence="6">Transcriptase subunit beta</fullName>
    </alternativeName>
</protein>
<keyword evidence="4 6" id="KW-0804">Transcription</keyword>
<evidence type="ECO:0000259" key="9">
    <source>
        <dbReference type="Pfam" id="PF00562"/>
    </source>
</evidence>
<sequence>MDIPTKGSAKFISRPKKYFGRFRKPLTETPNLVISQVESFKWLVQKGLKEVFEEFSSIKDFSEKKFQIDFVGFELAEPKFDEYTAKNKKLSYEAPLKVRVRLKNLIMNTEKEQEIFMADFPLMTSHGTFVISGIERVVVPQLARSTGVSFTAQELRGKKTFGAKIIPARGAWIELETDSDGTIYVRIDRKRKFPITILLRVFLAGESGGAVSNEKILALFEHLPEAKYYIEKTLAKDHTTSGDEASIEIHKRLRDGDLAAADNAREFVRSIFNKERYDLSRVGRFRFNNRFGPPDGKAGVKETTKEIERRTLSLSDLVTILSHVVHLNITPDSQPDDIDHLGSRRVRLVGELFQQKIRVGMAQIKRNIQNRMSTIDTDVTLPVQFISPKPLQARMKEFFTTNQLSQFMQQTNVLEELEHLRTVSALGPGGLHRARAGYEVRDVHPSHYGRLCPIQTPEGPNIGLILRLATYARINDFGMIESPYATVKDGKITGEIKYLNALEEENSSIAHAATQVEDDKIVPSMVEARIKGTPQMLPRSKIDYIDVATNQAFSIATSMIPFLNHDDANRALMGSNMQKQATPCILPEVPLVATGIEEVAIRDTGRIVFSNVDGVVSYVDGKLVTVKDSKGNSHNFPLINFSMTNGFTAFHQRPSVELGQKVKKGSVLADTSSSSDGQMAVGQNVLVAFMSWSGSNYEDAIIISERLVEKSKFTSIHIEAFTINVRDTKLGPEMTTCDIPNVGESKLKNLAEDGIIRVGAEVRPGDILVGKITPKGESQLTPEERLLRSLFGEKARDVKDTSKRMEGGKRGRVVSVQVFTREHGDKLDSGVLKQIHIQVAQLRNVSVGDKLAGRHGNKGVISKILPVEDMPYMADGTPVDIILTPLGVPSRMNLGQILEMHLGLAANTLNYQAIVPPFAGASEDEIREELVKANFQESGKVRLFDGRTGETFQHEVAIGYMYMFKLHHMVEDKIHMRSIGPYSLITQQPLGGKAQNGGQRFGEMEVWALLGHGASYTLREMLTIKSDDILGRSAAFDAIVKGEKIPEPHIPASFNVLLNNIKGLALDVELKKRIDKPQDNE</sequence>
<feature type="domain" description="RNA polymerase Rpb2" evidence="10">
    <location>
        <begin position="997"/>
        <end position="1071"/>
    </location>
</feature>
<comment type="caution">
    <text evidence="15">The sequence shown here is derived from an EMBL/GenBank/DDBJ whole genome shotgun (WGS) entry which is preliminary data.</text>
</comment>
<dbReference type="PANTHER" id="PTHR20856">
    <property type="entry name" value="DNA-DIRECTED RNA POLYMERASE I SUBUNIT 2"/>
    <property type="match status" value="1"/>
</dbReference>
<dbReference type="InterPro" id="IPR007120">
    <property type="entry name" value="DNA-dir_RNAP_su2_dom"/>
</dbReference>
<keyword evidence="3 6" id="KW-0548">Nucleotidyltransferase</keyword>
<evidence type="ECO:0000256" key="1">
    <source>
        <dbReference type="ARBA" id="ARBA00022478"/>
    </source>
</evidence>
<evidence type="ECO:0000313" key="16">
    <source>
        <dbReference type="Proteomes" id="UP000230758"/>
    </source>
</evidence>
<dbReference type="Pfam" id="PF04563">
    <property type="entry name" value="RNA_pol_Rpb2_1"/>
    <property type="match status" value="1"/>
</dbReference>
<evidence type="ECO:0000256" key="4">
    <source>
        <dbReference type="ARBA" id="ARBA00023163"/>
    </source>
</evidence>
<evidence type="ECO:0000313" key="15">
    <source>
        <dbReference type="EMBL" id="PJA32948.1"/>
    </source>
</evidence>
<feature type="domain" description="RNA polymerase beta subunit protrusion" evidence="12">
    <location>
        <begin position="31"/>
        <end position="375"/>
    </location>
</feature>
<evidence type="ECO:0000256" key="3">
    <source>
        <dbReference type="ARBA" id="ARBA00022695"/>
    </source>
</evidence>
<dbReference type="GO" id="GO:0003899">
    <property type="term" value="F:DNA-directed RNA polymerase activity"/>
    <property type="evidence" value="ECO:0007669"/>
    <property type="project" value="UniProtKB-UniRule"/>
</dbReference>
<gene>
    <name evidence="6" type="primary">rpoB</name>
    <name evidence="15" type="ORF">CO185_01205</name>
</gene>
<comment type="subunit">
    <text evidence="6 8">The RNAP catalytic core consists of 2 alpha, 1 beta, 1 beta' and 1 omega subunit. When a sigma factor is associated with the core the holoenzyme is formed, which can initiate transcription.</text>
</comment>
<comment type="function">
    <text evidence="6 8">DNA-dependent RNA polymerase catalyzes the transcription of DNA into RNA using the four ribonucleoside triphosphates as substrates.</text>
</comment>
<dbReference type="Pfam" id="PF04565">
    <property type="entry name" value="RNA_pol_Rpb2_3"/>
    <property type="match status" value="1"/>
</dbReference>
<comment type="catalytic activity">
    <reaction evidence="5 6 8">
        <text>RNA(n) + a ribonucleoside 5'-triphosphate = RNA(n+1) + diphosphate</text>
        <dbReference type="Rhea" id="RHEA:21248"/>
        <dbReference type="Rhea" id="RHEA-COMP:14527"/>
        <dbReference type="Rhea" id="RHEA-COMP:17342"/>
        <dbReference type="ChEBI" id="CHEBI:33019"/>
        <dbReference type="ChEBI" id="CHEBI:61557"/>
        <dbReference type="ChEBI" id="CHEBI:140395"/>
        <dbReference type="EC" id="2.7.7.6"/>
    </reaction>
</comment>
<dbReference type="InterPro" id="IPR007642">
    <property type="entry name" value="RNA_pol_Rpb2_2"/>
</dbReference>
<dbReference type="EC" id="2.7.7.6" evidence="6 8"/>
<feature type="domain" description="DNA-directed RNA polymerase beta subunit external 1" evidence="14">
    <location>
        <begin position="484"/>
        <end position="548"/>
    </location>
</feature>
<evidence type="ECO:0000259" key="12">
    <source>
        <dbReference type="Pfam" id="PF04563"/>
    </source>
</evidence>
<dbReference type="InterPro" id="IPR019462">
    <property type="entry name" value="DNA-dir_RNA_pol_bsu_external_1"/>
</dbReference>
<name>A0A2M7WSH2_9BACT</name>
<evidence type="ECO:0000259" key="11">
    <source>
        <dbReference type="Pfam" id="PF04561"/>
    </source>
</evidence>
<dbReference type="Gene3D" id="3.90.1100.10">
    <property type="match status" value="1"/>
</dbReference>
<dbReference type="InterPro" id="IPR010243">
    <property type="entry name" value="RNA_pol_bsu_bac"/>
</dbReference>
<dbReference type="InterPro" id="IPR037033">
    <property type="entry name" value="DNA-dir_RNAP_su2_hyb_sf"/>
</dbReference>
<evidence type="ECO:0000256" key="5">
    <source>
        <dbReference type="ARBA" id="ARBA00048552"/>
    </source>
</evidence>
<evidence type="ECO:0000256" key="7">
    <source>
        <dbReference type="RuleBase" id="RU000434"/>
    </source>
</evidence>
<evidence type="ECO:0000259" key="13">
    <source>
        <dbReference type="Pfam" id="PF04565"/>
    </source>
</evidence>
<dbReference type="Gene3D" id="2.30.150.10">
    <property type="entry name" value="DNA-directed RNA polymerase, beta subunit, external 1 domain"/>
    <property type="match status" value="1"/>
</dbReference>
<dbReference type="InterPro" id="IPR007641">
    <property type="entry name" value="RNA_pol_Rpb2_7"/>
</dbReference>
<feature type="domain" description="DNA-directed RNA polymerase subunit 2 hybrid-binding" evidence="9">
    <location>
        <begin position="610"/>
        <end position="995"/>
    </location>
</feature>
<dbReference type="EMBL" id="PFXF01000016">
    <property type="protein sequence ID" value="PJA32948.1"/>
    <property type="molecule type" value="Genomic_DNA"/>
</dbReference>
<dbReference type="GO" id="GO:0032549">
    <property type="term" value="F:ribonucleoside binding"/>
    <property type="evidence" value="ECO:0007669"/>
    <property type="project" value="InterPro"/>
</dbReference>
<feature type="domain" description="RNA polymerase Rpb2" evidence="11">
    <location>
        <begin position="159"/>
        <end position="347"/>
    </location>
</feature>
<evidence type="ECO:0000256" key="2">
    <source>
        <dbReference type="ARBA" id="ARBA00022679"/>
    </source>
</evidence>
<dbReference type="Proteomes" id="UP000230758">
    <property type="component" value="Unassembled WGS sequence"/>
</dbReference>
<dbReference type="Gene3D" id="3.90.1800.10">
    <property type="entry name" value="RNA polymerase alpha subunit dimerisation domain"/>
    <property type="match status" value="1"/>
</dbReference>
<dbReference type="Gene3D" id="3.90.1110.10">
    <property type="entry name" value="RNA polymerase Rpb2, domain 2"/>
    <property type="match status" value="1"/>
</dbReference>
<organism evidence="15 16">
    <name type="scientific">Candidatus Zambryskibacteria bacterium CG_4_9_14_3_um_filter_42_15</name>
    <dbReference type="NCBI Taxonomy" id="1975112"/>
    <lineage>
        <taxon>Bacteria</taxon>
        <taxon>Candidatus Zambryskiibacteriota</taxon>
    </lineage>
</organism>
<dbReference type="SUPFAM" id="SSF64484">
    <property type="entry name" value="beta and beta-prime subunits of DNA dependent RNA-polymerase"/>
    <property type="match status" value="1"/>
</dbReference>
<feature type="domain" description="RNA polymerase Rpb2" evidence="13">
    <location>
        <begin position="406"/>
        <end position="474"/>
    </location>
</feature>
<dbReference type="InterPro" id="IPR007645">
    <property type="entry name" value="RNA_pol_Rpb2_3"/>
</dbReference>
<dbReference type="PROSITE" id="PS01166">
    <property type="entry name" value="RNA_POL_BETA"/>
    <property type="match status" value="1"/>
</dbReference>
<dbReference type="InterPro" id="IPR042107">
    <property type="entry name" value="DNA-dir_RNA_pol_bsu_ext_1_sf"/>
</dbReference>
<dbReference type="Pfam" id="PF10385">
    <property type="entry name" value="RNA_pol_Rpb2_45"/>
    <property type="match status" value="1"/>
</dbReference>
<keyword evidence="2 6" id="KW-0808">Transferase</keyword>
<dbReference type="InterPro" id="IPR007121">
    <property type="entry name" value="RNA_pol_bsu_CS"/>
</dbReference>
<dbReference type="Gene3D" id="2.40.270.10">
    <property type="entry name" value="DNA-directed RNA polymerase, subunit 2, domain 6"/>
    <property type="match status" value="2"/>
</dbReference>
<reference evidence="16" key="1">
    <citation type="submission" date="2017-09" db="EMBL/GenBank/DDBJ databases">
        <title>Depth-based differentiation of microbial function through sediment-hosted aquifers and enrichment of novel symbionts in the deep terrestrial subsurface.</title>
        <authorList>
            <person name="Probst A.J."/>
            <person name="Ladd B."/>
            <person name="Jarett J.K."/>
            <person name="Geller-Mcgrath D.E."/>
            <person name="Sieber C.M.K."/>
            <person name="Emerson J.B."/>
            <person name="Anantharaman K."/>
            <person name="Thomas B.C."/>
            <person name="Malmstrom R."/>
            <person name="Stieglmeier M."/>
            <person name="Klingl A."/>
            <person name="Woyke T."/>
            <person name="Ryan C.M."/>
            <person name="Banfield J.F."/>
        </authorList>
    </citation>
    <scope>NUCLEOTIDE SEQUENCE [LARGE SCALE GENOMIC DNA]</scope>
</reference>
<evidence type="ECO:0000259" key="10">
    <source>
        <dbReference type="Pfam" id="PF04560"/>
    </source>
</evidence>
<dbReference type="Pfam" id="PF00562">
    <property type="entry name" value="RNA_pol_Rpb2_6"/>
    <property type="match status" value="1"/>
</dbReference>